<comment type="caution">
    <text evidence="1">The sequence shown here is derived from an EMBL/GenBank/DDBJ whole genome shotgun (WGS) entry which is preliminary data.</text>
</comment>
<dbReference type="InterPro" id="IPR010736">
    <property type="entry name" value="SHIPPO-rpt"/>
</dbReference>
<accession>A0A401T1P6</accession>
<dbReference type="Proteomes" id="UP000287033">
    <property type="component" value="Unassembled WGS sequence"/>
</dbReference>
<gene>
    <name evidence="1" type="ORF">chiPu_0015060</name>
</gene>
<evidence type="ECO:0000313" key="1">
    <source>
        <dbReference type="EMBL" id="GCC36565.1"/>
    </source>
</evidence>
<sequence>MEAEGMTLLVDTRKDPAVLSLNHEMTKDFNLQTMLNSGSDAYKLKTATKESFAYDGVSAKGDTTSPHSKGTQQNISMLKMGLRNQEGTLGPNTMKHDEMNNLRKMLGQIKTYPPRFPERRLYHLPSHFIGDNDSVLQHSPSPGERLMTALARDQIKDNNFSSPLHKTVMRPIRPPPMYNIFPADRHVLQNSAAYSIGRRLQGTWKRTGSTPGPCAYDVDRASSFIKHCRPSYTIRGTRREKRHDLGPFTTF</sequence>
<evidence type="ECO:0000313" key="2">
    <source>
        <dbReference type="Proteomes" id="UP000287033"/>
    </source>
</evidence>
<dbReference type="OrthoDB" id="406368at2759"/>
<dbReference type="EMBL" id="BEZZ01000851">
    <property type="protein sequence ID" value="GCC36565.1"/>
    <property type="molecule type" value="Genomic_DNA"/>
</dbReference>
<keyword evidence="2" id="KW-1185">Reference proteome</keyword>
<dbReference type="STRING" id="137246.A0A401T1P6"/>
<dbReference type="AlphaFoldDB" id="A0A401T1P6"/>
<protein>
    <submittedName>
        <fullName evidence="1">Uncharacterized protein</fullName>
    </submittedName>
</protein>
<organism evidence="1 2">
    <name type="scientific">Chiloscyllium punctatum</name>
    <name type="common">Brownbanded bambooshark</name>
    <name type="synonym">Hemiscyllium punctatum</name>
    <dbReference type="NCBI Taxonomy" id="137246"/>
    <lineage>
        <taxon>Eukaryota</taxon>
        <taxon>Metazoa</taxon>
        <taxon>Chordata</taxon>
        <taxon>Craniata</taxon>
        <taxon>Vertebrata</taxon>
        <taxon>Chondrichthyes</taxon>
        <taxon>Elasmobranchii</taxon>
        <taxon>Galeomorphii</taxon>
        <taxon>Galeoidea</taxon>
        <taxon>Orectolobiformes</taxon>
        <taxon>Hemiscylliidae</taxon>
        <taxon>Chiloscyllium</taxon>
    </lineage>
</organism>
<name>A0A401T1P6_CHIPU</name>
<reference evidence="1 2" key="1">
    <citation type="journal article" date="2018" name="Nat. Ecol. Evol.">
        <title>Shark genomes provide insights into elasmobranch evolution and the origin of vertebrates.</title>
        <authorList>
            <person name="Hara Y"/>
            <person name="Yamaguchi K"/>
            <person name="Onimaru K"/>
            <person name="Kadota M"/>
            <person name="Koyanagi M"/>
            <person name="Keeley SD"/>
            <person name="Tatsumi K"/>
            <person name="Tanaka K"/>
            <person name="Motone F"/>
            <person name="Kageyama Y"/>
            <person name="Nozu R"/>
            <person name="Adachi N"/>
            <person name="Nishimura O"/>
            <person name="Nakagawa R"/>
            <person name="Tanegashima C"/>
            <person name="Kiyatake I"/>
            <person name="Matsumoto R"/>
            <person name="Murakumo K"/>
            <person name="Nishida K"/>
            <person name="Terakita A"/>
            <person name="Kuratani S"/>
            <person name="Sato K"/>
            <person name="Hyodo S Kuraku.S."/>
        </authorList>
    </citation>
    <scope>NUCLEOTIDE SEQUENCE [LARGE SCALE GENOMIC DNA]</scope>
</reference>
<dbReference type="Pfam" id="PF07004">
    <property type="entry name" value="SHIPPO-rpt"/>
    <property type="match status" value="1"/>
</dbReference>
<proteinExistence type="predicted"/>